<sequence>MFCFSHVNTGYYNVQLDCIFRNKVGLTVRAKMPVDKNKSLLLSNEKSDVTLVIDDQELPAHRAILSERSEYFK</sequence>
<dbReference type="InterPro" id="IPR011333">
    <property type="entry name" value="SKP1/BTB/POZ_sf"/>
</dbReference>
<dbReference type="Pfam" id="PF00651">
    <property type="entry name" value="BTB"/>
    <property type="match status" value="1"/>
</dbReference>
<dbReference type="Gene3D" id="3.30.710.10">
    <property type="entry name" value="Potassium Channel Kv1.1, Chain A"/>
    <property type="match status" value="1"/>
</dbReference>
<name>A0A7E4W4P9_PANRE</name>
<evidence type="ECO:0000313" key="3">
    <source>
        <dbReference type="WBParaSite" id="Pan_g6316.t1"/>
    </source>
</evidence>
<organism evidence="2 3">
    <name type="scientific">Panagrellus redivivus</name>
    <name type="common">Microworm</name>
    <dbReference type="NCBI Taxonomy" id="6233"/>
    <lineage>
        <taxon>Eukaryota</taxon>
        <taxon>Metazoa</taxon>
        <taxon>Ecdysozoa</taxon>
        <taxon>Nematoda</taxon>
        <taxon>Chromadorea</taxon>
        <taxon>Rhabditida</taxon>
        <taxon>Tylenchina</taxon>
        <taxon>Panagrolaimomorpha</taxon>
        <taxon>Panagrolaimoidea</taxon>
        <taxon>Panagrolaimidae</taxon>
        <taxon>Panagrellus</taxon>
    </lineage>
</organism>
<dbReference type="PROSITE" id="PS50097">
    <property type="entry name" value="BTB"/>
    <property type="match status" value="1"/>
</dbReference>
<proteinExistence type="predicted"/>
<feature type="domain" description="BTB" evidence="1">
    <location>
        <begin position="47"/>
        <end position="73"/>
    </location>
</feature>
<dbReference type="SUPFAM" id="SSF54695">
    <property type="entry name" value="POZ domain"/>
    <property type="match status" value="1"/>
</dbReference>
<evidence type="ECO:0000313" key="2">
    <source>
        <dbReference type="Proteomes" id="UP000492821"/>
    </source>
</evidence>
<dbReference type="InterPro" id="IPR000210">
    <property type="entry name" value="BTB/POZ_dom"/>
</dbReference>
<dbReference type="AlphaFoldDB" id="A0A7E4W4P9"/>
<dbReference type="WBParaSite" id="Pan_g6316.t1">
    <property type="protein sequence ID" value="Pan_g6316.t1"/>
    <property type="gene ID" value="Pan_g6316"/>
</dbReference>
<dbReference type="Proteomes" id="UP000492821">
    <property type="component" value="Unassembled WGS sequence"/>
</dbReference>
<evidence type="ECO:0000259" key="1">
    <source>
        <dbReference type="PROSITE" id="PS50097"/>
    </source>
</evidence>
<accession>A0A7E4W4P9</accession>
<reference evidence="2" key="1">
    <citation type="journal article" date="2013" name="Genetics">
        <title>The draft genome and transcriptome of Panagrellus redivivus are shaped by the harsh demands of a free-living lifestyle.</title>
        <authorList>
            <person name="Srinivasan J."/>
            <person name="Dillman A.R."/>
            <person name="Macchietto M.G."/>
            <person name="Heikkinen L."/>
            <person name="Lakso M."/>
            <person name="Fracchia K.M."/>
            <person name="Antoshechkin I."/>
            <person name="Mortazavi A."/>
            <person name="Wong G."/>
            <person name="Sternberg P.W."/>
        </authorList>
    </citation>
    <scope>NUCLEOTIDE SEQUENCE [LARGE SCALE GENOMIC DNA]</scope>
    <source>
        <strain evidence="2">MT8872</strain>
    </source>
</reference>
<protein>
    <submittedName>
        <fullName evidence="3">BTB domain-containing protein</fullName>
    </submittedName>
</protein>
<keyword evidence="2" id="KW-1185">Reference proteome</keyword>
<reference evidence="3" key="2">
    <citation type="submission" date="2020-10" db="UniProtKB">
        <authorList>
            <consortium name="WormBaseParasite"/>
        </authorList>
    </citation>
    <scope>IDENTIFICATION</scope>
</reference>